<feature type="region of interest" description="Disordered" evidence="1">
    <location>
        <begin position="1"/>
        <end position="25"/>
    </location>
</feature>
<dbReference type="EMBL" id="OC320222">
    <property type="protein sequence ID" value="CAD7407558.1"/>
    <property type="molecule type" value="Genomic_DNA"/>
</dbReference>
<organism evidence="2">
    <name type="scientific">Timema cristinae</name>
    <name type="common">Walking stick</name>
    <dbReference type="NCBI Taxonomy" id="61476"/>
    <lineage>
        <taxon>Eukaryota</taxon>
        <taxon>Metazoa</taxon>
        <taxon>Ecdysozoa</taxon>
        <taxon>Arthropoda</taxon>
        <taxon>Hexapoda</taxon>
        <taxon>Insecta</taxon>
        <taxon>Pterygota</taxon>
        <taxon>Neoptera</taxon>
        <taxon>Polyneoptera</taxon>
        <taxon>Phasmatodea</taxon>
        <taxon>Timematodea</taxon>
        <taxon>Timematoidea</taxon>
        <taxon>Timematidae</taxon>
        <taxon>Timema</taxon>
    </lineage>
</organism>
<protein>
    <submittedName>
        <fullName evidence="2">Uncharacterized protein</fullName>
    </submittedName>
</protein>
<dbReference type="AlphaFoldDB" id="A0A7R9D6R9"/>
<evidence type="ECO:0000313" key="2">
    <source>
        <dbReference type="EMBL" id="CAD7407558.1"/>
    </source>
</evidence>
<sequence length="101" mass="10304">MTLARRVLGSIPGPGGHKSSQNPTVQFLGNGGAPVSPHCPCKAPVSPHCPCKAPVSPQLSCYGHPVLVPRSCGTANLARTPRGAAYSVTLLDLPSPQAISL</sequence>
<name>A0A7R9D6R9_TIMCR</name>
<gene>
    <name evidence="2" type="ORF">TCEB3V08_LOCUS9076</name>
</gene>
<evidence type="ECO:0000256" key="1">
    <source>
        <dbReference type="SAM" id="MobiDB-lite"/>
    </source>
</evidence>
<proteinExistence type="predicted"/>
<reference evidence="2" key="1">
    <citation type="submission" date="2020-11" db="EMBL/GenBank/DDBJ databases">
        <authorList>
            <person name="Tran Van P."/>
        </authorList>
    </citation>
    <scope>NUCLEOTIDE SEQUENCE</scope>
</reference>
<accession>A0A7R9D6R9</accession>